<accession>A0ACC1BV60</accession>
<organism evidence="1 2">
    <name type="scientific">Pistacia atlantica</name>
    <dbReference type="NCBI Taxonomy" id="434234"/>
    <lineage>
        <taxon>Eukaryota</taxon>
        <taxon>Viridiplantae</taxon>
        <taxon>Streptophyta</taxon>
        <taxon>Embryophyta</taxon>
        <taxon>Tracheophyta</taxon>
        <taxon>Spermatophyta</taxon>
        <taxon>Magnoliopsida</taxon>
        <taxon>eudicotyledons</taxon>
        <taxon>Gunneridae</taxon>
        <taxon>Pentapetalae</taxon>
        <taxon>rosids</taxon>
        <taxon>malvids</taxon>
        <taxon>Sapindales</taxon>
        <taxon>Anacardiaceae</taxon>
        <taxon>Pistacia</taxon>
    </lineage>
</organism>
<reference evidence="2" key="1">
    <citation type="journal article" date="2023" name="G3 (Bethesda)">
        <title>Genome assembly and association tests identify interacting loci associated with vigor, precocity, and sex in interspecific pistachio rootstocks.</title>
        <authorList>
            <person name="Palmer W."/>
            <person name="Jacygrad E."/>
            <person name="Sagayaradj S."/>
            <person name="Cavanaugh K."/>
            <person name="Han R."/>
            <person name="Bertier L."/>
            <person name="Beede B."/>
            <person name="Kafkas S."/>
            <person name="Golino D."/>
            <person name="Preece J."/>
            <person name="Michelmore R."/>
        </authorList>
    </citation>
    <scope>NUCLEOTIDE SEQUENCE [LARGE SCALE GENOMIC DNA]</scope>
</reference>
<name>A0ACC1BV60_9ROSI</name>
<dbReference type="Proteomes" id="UP001164250">
    <property type="component" value="Chromosome 3"/>
</dbReference>
<evidence type="ECO:0000313" key="2">
    <source>
        <dbReference type="Proteomes" id="UP001164250"/>
    </source>
</evidence>
<comment type="caution">
    <text evidence="1">The sequence shown here is derived from an EMBL/GenBank/DDBJ whole genome shotgun (WGS) entry which is preliminary data.</text>
</comment>
<dbReference type="EMBL" id="CM047899">
    <property type="protein sequence ID" value="KAJ0102950.1"/>
    <property type="molecule type" value="Genomic_DNA"/>
</dbReference>
<gene>
    <name evidence="1" type="ORF">Patl1_04932</name>
</gene>
<keyword evidence="2" id="KW-1185">Reference proteome</keyword>
<sequence length="561" mass="61683">MGTNQGEKDEILKAQNLPGVLPPELARLPYLQEIDLTRNYLNGTIPPEWGSIFFLQKLTFYLVPISSLIGNQLTGSIPKALVNISTLTSLTLEFNNLSGDFPAELGSLPRIERIRISDNQFSGQIPNFIQNRTKLEKLVIQASGMVGPIPSGIATLEKLTDLRISDLNGTEATFPPLSKMKMKILILRSCNIIGKLPEYLGQTTTLKTLYLTGNLLTGPVPAWMLEKGDMITGIIPCLGSSRCQKTWYSLHINCGVKDVVADANTKYEADTDPAGPSRFFTSRTNWGFSSTGHFLDDDTPWKTYIWQNTNTSRLLTNDSELYTRARLSPISLTYYGYCLGNGNYTVNLHFAEIMFTDDNTFSSCGKRILDVYIQGVLVLKDFNIEDEAGAVGKAIIKRFPVAVTNSTLDIRFYWAGNGTIGIPYRGIYGPLISAISVSPDFIPPPENGSSSSISVGTAVGFVAGAVVALILVAGILWWKGCLRPKSTLERVRPTMSSVVSMLEGRAAVPDSVADSTVTTDDAKFEAFRNYYQSGRDHTKTSNQSQSMSNGWTINRFFNICS</sequence>
<proteinExistence type="predicted"/>
<evidence type="ECO:0000313" key="1">
    <source>
        <dbReference type="EMBL" id="KAJ0102950.1"/>
    </source>
</evidence>
<protein>
    <submittedName>
        <fullName evidence="1">Uncharacterized protein</fullName>
    </submittedName>
</protein>